<gene>
    <name evidence="8" type="ORF">NA57DRAFT_47000</name>
</gene>
<dbReference type="GO" id="GO:0009251">
    <property type="term" value="P:glucan catabolic process"/>
    <property type="evidence" value="ECO:0007669"/>
    <property type="project" value="TreeGrafter"/>
</dbReference>
<dbReference type="EMBL" id="ML978135">
    <property type="protein sequence ID" value="KAF2094165.1"/>
    <property type="molecule type" value="Genomic_DNA"/>
</dbReference>
<evidence type="ECO:0000313" key="9">
    <source>
        <dbReference type="Proteomes" id="UP000799772"/>
    </source>
</evidence>
<keyword evidence="4" id="KW-0378">Hydrolase</keyword>
<protein>
    <recommendedName>
        <fullName evidence="3">endo-1,3(4)-beta-glucanase</fullName>
        <ecNumber evidence="3">3.2.1.6</ecNumber>
    </recommendedName>
</protein>
<evidence type="ECO:0000256" key="2">
    <source>
        <dbReference type="ARBA" id="ARBA00006865"/>
    </source>
</evidence>
<keyword evidence="9" id="KW-1185">Reference proteome</keyword>
<name>A0A9P4M251_9PEZI</name>
<dbReference type="Proteomes" id="UP000799772">
    <property type="component" value="Unassembled WGS sequence"/>
</dbReference>
<evidence type="ECO:0000256" key="6">
    <source>
        <dbReference type="SAM" id="SignalP"/>
    </source>
</evidence>
<dbReference type="InterPro" id="IPR013320">
    <property type="entry name" value="ConA-like_dom_sf"/>
</dbReference>
<feature type="domain" description="GH16" evidence="7">
    <location>
        <begin position="42"/>
        <end position="300"/>
    </location>
</feature>
<dbReference type="PROSITE" id="PS51762">
    <property type="entry name" value="GH16_2"/>
    <property type="match status" value="1"/>
</dbReference>
<dbReference type="OrthoDB" id="192832at2759"/>
<dbReference type="EC" id="3.2.1.6" evidence="3"/>
<feature type="signal peptide" evidence="6">
    <location>
        <begin position="1"/>
        <end position="24"/>
    </location>
</feature>
<organism evidence="8 9">
    <name type="scientific">Rhizodiscina lignyota</name>
    <dbReference type="NCBI Taxonomy" id="1504668"/>
    <lineage>
        <taxon>Eukaryota</taxon>
        <taxon>Fungi</taxon>
        <taxon>Dikarya</taxon>
        <taxon>Ascomycota</taxon>
        <taxon>Pezizomycotina</taxon>
        <taxon>Dothideomycetes</taxon>
        <taxon>Pleosporomycetidae</taxon>
        <taxon>Aulographales</taxon>
        <taxon>Rhizodiscinaceae</taxon>
        <taxon>Rhizodiscina</taxon>
    </lineage>
</organism>
<dbReference type="PANTHER" id="PTHR10963">
    <property type="entry name" value="GLYCOSYL HYDROLASE-RELATED"/>
    <property type="match status" value="1"/>
</dbReference>
<dbReference type="Gene3D" id="2.60.120.200">
    <property type="match status" value="1"/>
</dbReference>
<reference evidence="8" key="1">
    <citation type="journal article" date="2020" name="Stud. Mycol.">
        <title>101 Dothideomycetes genomes: a test case for predicting lifestyles and emergence of pathogens.</title>
        <authorList>
            <person name="Haridas S."/>
            <person name="Albert R."/>
            <person name="Binder M."/>
            <person name="Bloem J."/>
            <person name="Labutti K."/>
            <person name="Salamov A."/>
            <person name="Andreopoulos B."/>
            <person name="Baker S."/>
            <person name="Barry K."/>
            <person name="Bills G."/>
            <person name="Bluhm B."/>
            <person name="Cannon C."/>
            <person name="Castanera R."/>
            <person name="Culley D."/>
            <person name="Daum C."/>
            <person name="Ezra D."/>
            <person name="Gonzalez J."/>
            <person name="Henrissat B."/>
            <person name="Kuo A."/>
            <person name="Liang C."/>
            <person name="Lipzen A."/>
            <person name="Lutzoni F."/>
            <person name="Magnuson J."/>
            <person name="Mondo S."/>
            <person name="Nolan M."/>
            <person name="Ohm R."/>
            <person name="Pangilinan J."/>
            <person name="Park H.-J."/>
            <person name="Ramirez L."/>
            <person name="Alfaro M."/>
            <person name="Sun H."/>
            <person name="Tritt A."/>
            <person name="Yoshinaga Y."/>
            <person name="Zwiers L.-H."/>
            <person name="Turgeon B."/>
            <person name="Goodwin S."/>
            <person name="Spatafora J."/>
            <person name="Crous P."/>
            <person name="Grigoriev I."/>
        </authorList>
    </citation>
    <scope>NUCLEOTIDE SEQUENCE</scope>
    <source>
        <strain evidence="8">CBS 133067</strain>
    </source>
</reference>
<comment type="similarity">
    <text evidence="2">Belongs to the glycosyl hydrolase 16 family.</text>
</comment>
<comment type="caution">
    <text evidence="8">The sequence shown here is derived from an EMBL/GenBank/DDBJ whole genome shotgun (WGS) entry which is preliminary data.</text>
</comment>
<accession>A0A9P4M251</accession>
<evidence type="ECO:0000256" key="5">
    <source>
        <dbReference type="ARBA" id="ARBA00023295"/>
    </source>
</evidence>
<dbReference type="Pfam" id="PF26113">
    <property type="entry name" value="GH16_XgeA"/>
    <property type="match status" value="1"/>
</dbReference>
<proteinExistence type="inferred from homology"/>
<dbReference type="AlphaFoldDB" id="A0A9P4M251"/>
<evidence type="ECO:0000256" key="4">
    <source>
        <dbReference type="ARBA" id="ARBA00022801"/>
    </source>
</evidence>
<dbReference type="GO" id="GO:0052861">
    <property type="term" value="F:endo-1,3(4)-beta-glucanase activity"/>
    <property type="evidence" value="ECO:0007669"/>
    <property type="project" value="UniProtKB-EC"/>
</dbReference>
<comment type="catalytic activity">
    <reaction evidence="1">
        <text>Endohydrolysis of (1-&gt;3)- or (1-&gt;4)-linkages in beta-D-glucans when the glucose residue whose reducing group is involved in the linkage to be hydrolyzed is itself substituted at C-3.</text>
        <dbReference type="EC" id="3.2.1.6"/>
    </reaction>
</comment>
<dbReference type="InterPro" id="IPR000757">
    <property type="entry name" value="Beta-glucanase-like"/>
</dbReference>
<evidence type="ECO:0000259" key="7">
    <source>
        <dbReference type="PROSITE" id="PS51762"/>
    </source>
</evidence>
<keyword evidence="6" id="KW-0732">Signal</keyword>
<evidence type="ECO:0000256" key="1">
    <source>
        <dbReference type="ARBA" id="ARBA00000124"/>
    </source>
</evidence>
<dbReference type="PANTHER" id="PTHR10963:SF24">
    <property type="entry name" value="GLYCOSIDASE C21B10.07-RELATED"/>
    <property type="match status" value="1"/>
</dbReference>
<dbReference type="SUPFAM" id="SSF49899">
    <property type="entry name" value="Concanavalin A-like lectins/glucanases"/>
    <property type="match status" value="1"/>
</dbReference>
<evidence type="ECO:0000313" key="8">
    <source>
        <dbReference type="EMBL" id="KAF2094165.1"/>
    </source>
</evidence>
<dbReference type="FunFam" id="2.60.120.200:FF:000114">
    <property type="entry name" value="Probable endo-1,3(4)-beta-glucanase NFIA_089530"/>
    <property type="match status" value="1"/>
</dbReference>
<keyword evidence="5" id="KW-0326">Glycosidase</keyword>
<evidence type="ECO:0000256" key="3">
    <source>
        <dbReference type="ARBA" id="ARBA00012599"/>
    </source>
</evidence>
<dbReference type="InterPro" id="IPR050546">
    <property type="entry name" value="Glycosyl_Hydrlase_16"/>
</dbReference>
<feature type="chain" id="PRO_5040176272" description="endo-1,3(4)-beta-glucanase" evidence="6">
    <location>
        <begin position="25"/>
        <end position="350"/>
    </location>
</feature>
<dbReference type="CDD" id="cd02181">
    <property type="entry name" value="GH16_fungal_Lam16A_glucanase"/>
    <property type="match status" value="1"/>
</dbReference>
<sequence>MSSSTFGALLCSVILSFSTTLVNAGHYSLTQDYSGAKFFEGFNFSTIPDPTQGFVTYIDQSAANSTGLAGMLTVNGSETGAVYLGVDSTTKLSTSGPGRNSHRAQTNQTWNHALVIADISHTPGGICGTWPAFWMLGTSSEWPNAGEIDIIEGVNSQNFNAMTLHTNAGVEVQNNTNLFKGTLTTSDCNVADPNQPTNQGCNIADSPNADSFGKVFNANGGGVFATEWTSDFIKIWFFNRTHIPANVLSSSPSPSSSWGTPNALFQPANNTIDSHFSDLQLIFDTTMCGQWAGQAWTTDAECSKLAPTCDQYVAENPAAFKDAYWAINSLKVFQDQGAPAYGSGNGTQGR</sequence>